<feature type="repeat" description="RCC1" evidence="2">
    <location>
        <begin position="197"/>
        <end position="249"/>
    </location>
</feature>
<proteinExistence type="predicted"/>
<evidence type="ECO:0000256" key="2">
    <source>
        <dbReference type="PROSITE-ProRule" id="PRU00235"/>
    </source>
</evidence>
<dbReference type="SUPFAM" id="SSF50985">
    <property type="entry name" value="RCC1/BLIP-II"/>
    <property type="match status" value="1"/>
</dbReference>
<feature type="repeat" description="RCC1" evidence="2">
    <location>
        <begin position="91"/>
        <end position="143"/>
    </location>
</feature>
<dbReference type="Pfam" id="PF00651">
    <property type="entry name" value="BTB"/>
    <property type="match status" value="1"/>
</dbReference>
<dbReference type="AlphaFoldDB" id="A0A8S1DLC0"/>
<evidence type="ECO:0000313" key="5">
    <source>
        <dbReference type="Proteomes" id="UP000494165"/>
    </source>
</evidence>
<comment type="caution">
    <text evidence="4">The sequence shown here is derived from an EMBL/GenBank/DDBJ whole genome shotgun (WGS) entry which is preliminary data.</text>
</comment>
<dbReference type="Pfam" id="PF25390">
    <property type="entry name" value="WD40_RLD"/>
    <property type="match status" value="1"/>
</dbReference>
<sequence length="540" mass="60570">MSDTLDKWEIFKTLSDELKRKIRLAVVFRGSAIYVTKDDEVFGFGKNEEGFLGTGDNLPRTEHTKIKQLCGQNIQELQFSECTFFAISASGSVFAWGNNEYGQLGLGTTQQTLIPTKIEGILGIKRVIQVACSYFHTLALTSDREVFSFGRNNFGQLGLGHKDEQTLPVKLDFPLPGTVVTVIACLCLSSIALLDSGEVLAWGKNEDGILALNADVNEQNVPRQVPGLEGITITRIVCGANHVLALSDDGKVYSWGWNRDGQLGNGRTDEYSRQPTLISGNFGRIRDVAAHFESCVSAAVTEADEVYIWGSFFGSSQNIMSPTETLIESLDEVFAKIPNRAMTFRTLRPKSDEMIEEKTANEWPDWLKKAFNRADTADVVFVVEGKKIHAHKAILIMQCAVFETMFQGDWKESNQREQIIEIRSYDAFFAFLKYFYTNEVDLQPDLALELFALAHFYQMSDLQKKCLKIIKQGVTVENAALVYDRAIQLATKELKEFVLNFSMEQMDAVVNSDGFKLLKDDVMRDFILCAAQQGVFKNDN</sequence>
<dbReference type="SMART" id="SM00225">
    <property type="entry name" value="BTB"/>
    <property type="match status" value="1"/>
</dbReference>
<feature type="repeat" description="RCC1" evidence="2">
    <location>
        <begin position="250"/>
        <end position="301"/>
    </location>
</feature>
<dbReference type="InterPro" id="IPR051625">
    <property type="entry name" value="Signaling_Regulatory_Domain"/>
</dbReference>
<reference evidence="4 5" key="1">
    <citation type="submission" date="2020-04" db="EMBL/GenBank/DDBJ databases">
        <authorList>
            <person name="Alioto T."/>
            <person name="Alioto T."/>
            <person name="Gomez Garrido J."/>
        </authorList>
    </citation>
    <scope>NUCLEOTIDE SEQUENCE [LARGE SCALE GENOMIC DNA]</scope>
</reference>
<gene>
    <name evidence="4" type="ORF">CLODIP_2_CD02490</name>
</gene>
<dbReference type="EMBL" id="CADEPI010000217">
    <property type="protein sequence ID" value="CAB3380825.1"/>
    <property type="molecule type" value="Genomic_DNA"/>
</dbReference>
<dbReference type="PANTHER" id="PTHR22872:SF10">
    <property type="entry name" value="ULTRAVIOLET-B RECEPTOR UVR8"/>
    <property type="match status" value="1"/>
</dbReference>
<feature type="repeat" description="RCC1" evidence="2">
    <location>
        <begin position="144"/>
        <end position="196"/>
    </location>
</feature>
<dbReference type="InterPro" id="IPR000210">
    <property type="entry name" value="BTB/POZ_dom"/>
</dbReference>
<dbReference type="InterPro" id="IPR058923">
    <property type="entry name" value="RCC1-like_dom"/>
</dbReference>
<dbReference type="InterPro" id="IPR011333">
    <property type="entry name" value="SKP1/BTB/POZ_sf"/>
</dbReference>
<dbReference type="OrthoDB" id="10256179at2759"/>
<organism evidence="4 5">
    <name type="scientific">Cloeon dipterum</name>
    <dbReference type="NCBI Taxonomy" id="197152"/>
    <lineage>
        <taxon>Eukaryota</taxon>
        <taxon>Metazoa</taxon>
        <taxon>Ecdysozoa</taxon>
        <taxon>Arthropoda</taxon>
        <taxon>Hexapoda</taxon>
        <taxon>Insecta</taxon>
        <taxon>Pterygota</taxon>
        <taxon>Palaeoptera</taxon>
        <taxon>Ephemeroptera</taxon>
        <taxon>Pisciforma</taxon>
        <taxon>Baetidae</taxon>
        <taxon>Cloeon</taxon>
    </lineage>
</organism>
<dbReference type="PRINTS" id="PR00633">
    <property type="entry name" value="RCCNDNSATION"/>
</dbReference>
<name>A0A8S1DLC0_9INSE</name>
<accession>A0A8S1DLC0</accession>
<dbReference type="PANTHER" id="PTHR22872">
    <property type="entry name" value="BTK-BINDING PROTEIN-RELATED"/>
    <property type="match status" value="1"/>
</dbReference>
<evidence type="ECO:0000313" key="4">
    <source>
        <dbReference type="EMBL" id="CAB3380825.1"/>
    </source>
</evidence>
<feature type="domain" description="BTB" evidence="3">
    <location>
        <begin position="377"/>
        <end position="444"/>
    </location>
</feature>
<keyword evidence="1" id="KW-0677">Repeat</keyword>
<keyword evidence="5" id="KW-1185">Reference proteome</keyword>
<dbReference type="Gene3D" id="3.30.710.10">
    <property type="entry name" value="Potassium Channel Kv1.1, Chain A"/>
    <property type="match status" value="1"/>
</dbReference>
<evidence type="ECO:0000256" key="1">
    <source>
        <dbReference type="ARBA" id="ARBA00022737"/>
    </source>
</evidence>
<evidence type="ECO:0000259" key="3">
    <source>
        <dbReference type="PROSITE" id="PS50097"/>
    </source>
</evidence>
<dbReference type="Proteomes" id="UP000494165">
    <property type="component" value="Unassembled WGS sequence"/>
</dbReference>
<dbReference type="PROSITE" id="PS50012">
    <property type="entry name" value="RCC1_3"/>
    <property type="match status" value="4"/>
</dbReference>
<dbReference type="InterPro" id="IPR009091">
    <property type="entry name" value="RCC1/BLIP-II"/>
</dbReference>
<dbReference type="PROSITE" id="PS50097">
    <property type="entry name" value="BTB"/>
    <property type="match status" value="1"/>
</dbReference>
<dbReference type="SUPFAM" id="SSF54695">
    <property type="entry name" value="POZ domain"/>
    <property type="match status" value="1"/>
</dbReference>
<dbReference type="Gene3D" id="2.130.10.30">
    <property type="entry name" value="Regulator of chromosome condensation 1/beta-lactamase-inhibitor protein II"/>
    <property type="match status" value="2"/>
</dbReference>
<dbReference type="InterPro" id="IPR000408">
    <property type="entry name" value="Reg_chr_condens"/>
</dbReference>
<protein>
    <recommendedName>
        <fullName evidence="3">BTB domain-containing protein</fullName>
    </recommendedName>
</protein>